<evidence type="ECO:0000256" key="4">
    <source>
        <dbReference type="ARBA" id="ARBA00022692"/>
    </source>
</evidence>
<accession>A0A059CUP2</accession>
<dbReference type="Pfam" id="PF03030">
    <property type="entry name" value="H_PPase"/>
    <property type="match status" value="1"/>
</dbReference>
<dbReference type="InParanoid" id="A0A059CUP2"/>
<name>A0A059CUP2_EUCGR</name>
<keyword evidence="8" id="KW-0406">Ion transport</keyword>
<evidence type="ECO:0000256" key="2">
    <source>
        <dbReference type="ARBA" id="ARBA00013242"/>
    </source>
</evidence>
<feature type="transmembrane region" description="Helical" evidence="10">
    <location>
        <begin position="323"/>
        <end position="347"/>
    </location>
</feature>
<evidence type="ECO:0000256" key="1">
    <source>
        <dbReference type="ARBA" id="ARBA00004127"/>
    </source>
</evidence>
<feature type="transmembrane region" description="Helical" evidence="10">
    <location>
        <begin position="480"/>
        <end position="502"/>
    </location>
</feature>
<dbReference type="GO" id="GO:0009678">
    <property type="term" value="F:diphosphate hydrolysis-driven proton transmembrane transporter activity"/>
    <property type="evidence" value="ECO:0000318"/>
    <property type="project" value="GO_Central"/>
</dbReference>
<evidence type="ECO:0000256" key="7">
    <source>
        <dbReference type="ARBA" id="ARBA00022989"/>
    </source>
</evidence>
<dbReference type="InterPro" id="IPR004131">
    <property type="entry name" value="PPase-energised_H-pump"/>
</dbReference>
<dbReference type="GO" id="GO:0005773">
    <property type="term" value="C:vacuole"/>
    <property type="evidence" value="ECO:0000318"/>
    <property type="project" value="GO_Central"/>
</dbReference>
<proteinExistence type="predicted"/>
<dbReference type="Gramene" id="KCW81670">
    <property type="protein sequence ID" value="KCW81670"/>
    <property type="gene ID" value="EUGRSUZ_C03032"/>
</dbReference>
<feature type="transmembrane region" description="Helical" evidence="10">
    <location>
        <begin position="75"/>
        <end position="94"/>
    </location>
</feature>
<keyword evidence="3" id="KW-0813">Transport</keyword>
<evidence type="ECO:0000256" key="10">
    <source>
        <dbReference type="SAM" id="Phobius"/>
    </source>
</evidence>
<dbReference type="PANTHER" id="PTHR31998">
    <property type="entry name" value="K(+)-INSENSITIVE PYROPHOSPHATE-ENERGIZED PROTON PUMP"/>
    <property type="match status" value="1"/>
</dbReference>
<feature type="transmembrane region" description="Helical" evidence="10">
    <location>
        <begin position="166"/>
        <end position="189"/>
    </location>
</feature>
<dbReference type="GO" id="GO:0004427">
    <property type="term" value="F:inorganic diphosphate phosphatase activity"/>
    <property type="evidence" value="ECO:0007669"/>
    <property type="project" value="InterPro"/>
</dbReference>
<feature type="transmembrane region" description="Helical" evidence="10">
    <location>
        <begin position="426"/>
        <end position="448"/>
    </location>
</feature>
<evidence type="ECO:0000256" key="6">
    <source>
        <dbReference type="ARBA" id="ARBA00022967"/>
    </source>
</evidence>
<feature type="transmembrane region" description="Helical" evidence="10">
    <location>
        <begin position="359"/>
        <end position="379"/>
    </location>
</feature>
<keyword evidence="7 10" id="KW-1133">Transmembrane helix</keyword>
<organism evidence="11">
    <name type="scientific">Eucalyptus grandis</name>
    <name type="common">Flooded gum</name>
    <dbReference type="NCBI Taxonomy" id="71139"/>
    <lineage>
        <taxon>Eukaryota</taxon>
        <taxon>Viridiplantae</taxon>
        <taxon>Streptophyta</taxon>
        <taxon>Embryophyta</taxon>
        <taxon>Tracheophyta</taxon>
        <taxon>Spermatophyta</taxon>
        <taxon>Magnoliopsida</taxon>
        <taxon>eudicotyledons</taxon>
        <taxon>Gunneridae</taxon>
        <taxon>Pentapetalae</taxon>
        <taxon>rosids</taxon>
        <taxon>malvids</taxon>
        <taxon>Myrtales</taxon>
        <taxon>Myrtaceae</taxon>
        <taxon>Myrtoideae</taxon>
        <taxon>Eucalypteae</taxon>
        <taxon>Eucalyptus</taxon>
    </lineage>
</organism>
<sequence>MALLSPLATEIVIPVCALVGIAYSYYLVRWFLKWRNGDELDQEEQGPTWVQERCAQIKQELSEGVKAFLFTECRYGGVFMVAFAIIIFLCLGSIEGFSTQSQPCRLDPSNMCKPLLATAVFSAVSFLLGAFTSILSGFLGMQIAIYASARTALEERKGVGKAFFPAFRSGAVMGFLIAASGLLVLYIAINLFKLYYGNDWEGLFEAIAGYGLGASSMALFGRGTAGIYAKAADVICCHVGDIVGDFSGTGTDLFGSYAESSCAALVVASFSSFGNDHNFTAMCYPLLISSMGILVCLMTTFFTASFSKIKDVKEIKPTLRKQLIISTILMTFGIVIVSWIALPSSFTVYNFGSQKVVKNWQLCFCVGVGLWAGLIIEFITKLCTNDGISRFQEFAAERVGFGLAFVNIPIFAFLSILLSYRIASVYGIAMAAVGMLSTIATQLAINAYSPISDNAKIIGGLGPRDVLSSSNTRATIGKGFAIESTSLVSMALFGAFVSRAAISPVDVLTPKVFMGSIVGAMLPKWFSAMTMKRVGPAALEMANRIPRESDHYRRCFKIPIDVSFRGMIRPVALVMLTPLVVGTFLGVEMLSGVLAGSLGSIVRIAIWASNTGGAWEEAKKYIRAGVSEYAKTKYAQTHYPKPIRRAVDKGDTIGDPLKDTSGPPLNILIQLMVVESLMFAPFFTTHGGLLFKII</sequence>
<keyword evidence="9 10" id="KW-0472">Membrane</keyword>
<evidence type="ECO:0000256" key="8">
    <source>
        <dbReference type="ARBA" id="ARBA00023065"/>
    </source>
</evidence>
<feature type="transmembrane region" description="Helical" evidence="10">
    <location>
        <begin position="667"/>
        <end position="691"/>
    </location>
</feature>
<dbReference type="eggNOG" id="ENOG502QPJC">
    <property type="taxonomic scope" value="Eukaryota"/>
</dbReference>
<protein>
    <recommendedName>
        <fullName evidence="2">H(+)-exporting diphosphatase</fullName>
        <ecNumber evidence="2">7.1.3.1</ecNumber>
    </recommendedName>
</protein>
<evidence type="ECO:0000256" key="3">
    <source>
        <dbReference type="ARBA" id="ARBA00022448"/>
    </source>
</evidence>
<feature type="transmembrane region" description="Helical" evidence="10">
    <location>
        <begin position="567"/>
        <end position="587"/>
    </location>
</feature>
<dbReference type="EC" id="7.1.3.1" evidence="2"/>
<dbReference type="EMBL" id="KK198755">
    <property type="protein sequence ID" value="KCW81670.1"/>
    <property type="molecule type" value="Genomic_DNA"/>
</dbReference>
<feature type="transmembrane region" description="Helical" evidence="10">
    <location>
        <begin position="114"/>
        <end position="145"/>
    </location>
</feature>
<keyword evidence="5" id="KW-0460">Magnesium</keyword>
<keyword evidence="6" id="KW-1278">Translocase</keyword>
<dbReference type="PIRSF" id="PIRSF001265">
    <property type="entry name" value="H+-PPase"/>
    <property type="match status" value="1"/>
</dbReference>
<feature type="transmembrane region" description="Helical" evidence="10">
    <location>
        <begin position="508"/>
        <end position="526"/>
    </location>
</feature>
<evidence type="ECO:0000256" key="9">
    <source>
        <dbReference type="ARBA" id="ARBA00023136"/>
    </source>
</evidence>
<feature type="transmembrane region" description="Helical" evidence="10">
    <location>
        <begin position="12"/>
        <end position="32"/>
    </location>
</feature>
<dbReference type="GO" id="GO:0016020">
    <property type="term" value="C:membrane"/>
    <property type="evidence" value="ECO:0007669"/>
    <property type="project" value="InterPro"/>
</dbReference>
<dbReference type="GO" id="GO:0012505">
    <property type="term" value="C:endomembrane system"/>
    <property type="evidence" value="ECO:0007669"/>
    <property type="project" value="UniProtKB-SubCell"/>
</dbReference>
<keyword evidence="4 10" id="KW-0812">Transmembrane</keyword>
<reference evidence="11" key="1">
    <citation type="submission" date="2013-07" db="EMBL/GenBank/DDBJ databases">
        <title>The genome of Eucalyptus grandis.</title>
        <authorList>
            <person name="Schmutz J."/>
            <person name="Hayes R."/>
            <person name="Myburg A."/>
            <person name="Tuskan G."/>
            <person name="Grattapaglia D."/>
            <person name="Rokhsar D.S."/>
        </authorList>
    </citation>
    <scope>NUCLEOTIDE SEQUENCE</scope>
    <source>
        <tissue evidence="11">Leaf extractions</tissue>
    </source>
</reference>
<comment type="subcellular location">
    <subcellularLocation>
        <location evidence="1">Endomembrane system</location>
        <topology evidence="1">Multi-pass membrane protein</topology>
    </subcellularLocation>
</comment>
<evidence type="ECO:0000313" key="11">
    <source>
        <dbReference type="EMBL" id="KCW81670.1"/>
    </source>
</evidence>
<feature type="transmembrane region" description="Helical" evidence="10">
    <location>
        <begin position="279"/>
        <end position="302"/>
    </location>
</feature>
<dbReference type="GO" id="GO:0055085">
    <property type="term" value="P:transmembrane transport"/>
    <property type="evidence" value="ECO:0000318"/>
    <property type="project" value="GO_Central"/>
</dbReference>
<feature type="transmembrane region" description="Helical" evidence="10">
    <location>
        <begin position="399"/>
        <end position="420"/>
    </location>
</feature>
<evidence type="ECO:0000256" key="5">
    <source>
        <dbReference type="ARBA" id="ARBA00022842"/>
    </source>
</evidence>
<gene>
    <name evidence="11" type="ORF">EUGRSUZ_C03032</name>
</gene>
<dbReference type="AlphaFoldDB" id="A0A059CUP2"/>